<name>A0A9Q1K9L0_9CARY</name>
<feature type="transmembrane region" description="Helical" evidence="10">
    <location>
        <begin position="161"/>
        <end position="183"/>
    </location>
</feature>
<sequence length="824" mass="90578">MAIQASTNKTICHDSKSASGGIWHHSNPLLFSVPLLLVQLTLITLTSRIVEFFLKPLGQPSIVSQILGGVVLGPTVLGYAPNLVAQLFPETGQLIMETFATFGIALFLFSMGVKMDATLMFRPEKAAISIGLSMYIFTMVIPLVLCFALIAHSAVEESLKASLPVMVASQSFAAFPAIACLLAELKIMNTEVGRLAVATSMFYTLLAMMTCAFGFTLLESRERGILTGVSAAASTLGMAFVIVFVVRPLLTRYLRSDKANMMDSNAPSSSLGGGDQVNRDQITCMFLLILVFIFVSEAIGQHYFLGPIILGLSIPDGSPIGGTVVSKIDAFVSMILYPTFLTISGLKTNLYSISPRESWITGIIILVGAVGKMVVIILPALRQNVPLYDAFVLSLVLNARGINELILYNLVYDAKQLDDQEFAMMVMSIVLVTAVITPLIRVLYDPSRLYLPVRRMTIQHARKDTEMRIVVCIHQHQHDNIPTMVNLLEASCASLHNPLAVIVLILVEVVGQSAPMLLAYRPHRTYEPSYSGSNHISNAFHHYEKQNKGNASVQVFSNKSHISGMHDDICRVAVDKRATLVIIPFHKQWAIDGTIGSVNRSIRAMNRKIIECAPCSLGIIIDRGPINGRSQSILNSRSIYHVAVLFLGGADDVEALAYGSRMASHDQVIITVIRFLLLGHDNSRERKRDTDTVDEYRRINAGNGHFIYREELVKDGVGLSEVLRGMGDNYDLIMVGRNHQNSPLLFGLYEWSECPELGVVGDLLASHDAGTTASVLVIQQQQKPVGKVTTNFCLMQNDSRDKDWSVRDESYLERTTSDRPLLNS</sequence>
<dbReference type="GO" id="GO:0006813">
    <property type="term" value="P:potassium ion transport"/>
    <property type="evidence" value="ECO:0007669"/>
    <property type="project" value="UniProtKB-KW"/>
</dbReference>
<evidence type="ECO:0000313" key="15">
    <source>
        <dbReference type="Proteomes" id="UP001153076"/>
    </source>
</evidence>
<feature type="transmembrane region" description="Helical" evidence="10">
    <location>
        <begin position="422"/>
        <end position="444"/>
    </location>
</feature>
<evidence type="ECO:0008006" key="16">
    <source>
        <dbReference type="Google" id="ProtNLM"/>
    </source>
</evidence>
<dbReference type="GO" id="GO:1902600">
    <property type="term" value="P:proton transmembrane transport"/>
    <property type="evidence" value="ECO:0007669"/>
    <property type="project" value="InterPro"/>
</dbReference>
<keyword evidence="5" id="KW-0630">Potassium</keyword>
<dbReference type="InterPro" id="IPR050794">
    <property type="entry name" value="CPA2_transporter"/>
</dbReference>
<dbReference type="Pfam" id="PF00999">
    <property type="entry name" value="Na_H_Exchanger"/>
    <property type="match status" value="1"/>
</dbReference>
<dbReference type="InterPro" id="IPR057291">
    <property type="entry name" value="CHX17_2nd"/>
</dbReference>
<dbReference type="PANTHER" id="PTHR32468:SF35">
    <property type="entry name" value="CATION_H+ EXCHANGER DOMAIN-CONTAINING PROTEIN"/>
    <property type="match status" value="1"/>
</dbReference>
<dbReference type="GO" id="GO:0006885">
    <property type="term" value="P:regulation of pH"/>
    <property type="evidence" value="ECO:0007669"/>
    <property type="project" value="TreeGrafter"/>
</dbReference>
<feature type="transmembrane region" description="Helical" evidence="10">
    <location>
        <begin position="284"/>
        <end position="304"/>
    </location>
</feature>
<feature type="transmembrane region" description="Helical" evidence="10">
    <location>
        <begin position="134"/>
        <end position="155"/>
    </location>
</feature>
<evidence type="ECO:0000259" key="13">
    <source>
        <dbReference type="Pfam" id="PF23259"/>
    </source>
</evidence>
<reference evidence="14" key="1">
    <citation type="submission" date="2022-04" db="EMBL/GenBank/DDBJ databases">
        <title>Carnegiea gigantea Genome sequencing and assembly v2.</title>
        <authorList>
            <person name="Copetti D."/>
            <person name="Sanderson M.J."/>
            <person name="Burquez A."/>
            <person name="Wojciechowski M.F."/>
        </authorList>
    </citation>
    <scope>NUCLEOTIDE SEQUENCE</scope>
    <source>
        <strain evidence="14">SGP5-SGP5p</strain>
        <tissue evidence="14">Aerial part</tissue>
    </source>
</reference>
<comment type="caution">
    <text evidence="14">The sequence shown here is derived from an EMBL/GenBank/DDBJ whole genome shotgun (WGS) entry which is preliminary data.</text>
</comment>
<feature type="transmembrane region" description="Helical" evidence="10">
    <location>
        <begin position="224"/>
        <end position="246"/>
    </location>
</feature>
<gene>
    <name evidence="14" type="ORF">Cgig2_023034</name>
</gene>
<dbReference type="GO" id="GO:0012505">
    <property type="term" value="C:endomembrane system"/>
    <property type="evidence" value="ECO:0007669"/>
    <property type="project" value="TreeGrafter"/>
</dbReference>
<feature type="transmembrane region" description="Helical" evidence="10">
    <location>
        <begin position="29"/>
        <end position="50"/>
    </location>
</feature>
<dbReference type="Proteomes" id="UP001153076">
    <property type="component" value="Unassembled WGS sequence"/>
</dbReference>
<dbReference type="Gene3D" id="1.20.1530.20">
    <property type="match status" value="1"/>
</dbReference>
<dbReference type="InterPro" id="IPR006153">
    <property type="entry name" value="Cation/H_exchanger_TM"/>
</dbReference>
<feature type="transmembrane region" description="Helical" evidence="10">
    <location>
        <begin position="62"/>
        <end position="80"/>
    </location>
</feature>
<evidence type="ECO:0000259" key="12">
    <source>
        <dbReference type="Pfam" id="PF23256"/>
    </source>
</evidence>
<feature type="transmembrane region" description="Helical" evidence="10">
    <location>
        <begin position="358"/>
        <end position="381"/>
    </location>
</feature>
<evidence type="ECO:0000256" key="4">
    <source>
        <dbReference type="ARBA" id="ARBA00022692"/>
    </source>
</evidence>
<accession>A0A9Q1K9L0</accession>
<evidence type="ECO:0000256" key="7">
    <source>
        <dbReference type="ARBA" id="ARBA00023065"/>
    </source>
</evidence>
<feature type="transmembrane region" description="Helical" evidence="10">
    <location>
        <begin position="499"/>
        <end position="520"/>
    </location>
</feature>
<evidence type="ECO:0000256" key="5">
    <source>
        <dbReference type="ARBA" id="ARBA00022958"/>
    </source>
</evidence>
<keyword evidence="8 10" id="KW-0472">Membrane</keyword>
<dbReference type="GO" id="GO:0016020">
    <property type="term" value="C:membrane"/>
    <property type="evidence" value="ECO:0007669"/>
    <property type="project" value="UniProtKB-SubCell"/>
</dbReference>
<feature type="transmembrane region" description="Helical" evidence="10">
    <location>
        <begin position="324"/>
        <end position="346"/>
    </location>
</feature>
<keyword evidence="3" id="KW-0633">Potassium transport</keyword>
<evidence type="ECO:0000256" key="1">
    <source>
        <dbReference type="ARBA" id="ARBA00004141"/>
    </source>
</evidence>
<evidence type="ECO:0000256" key="2">
    <source>
        <dbReference type="ARBA" id="ARBA00022448"/>
    </source>
</evidence>
<dbReference type="GO" id="GO:0015297">
    <property type="term" value="F:antiporter activity"/>
    <property type="evidence" value="ECO:0007669"/>
    <property type="project" value="InterPro"/>
</dbReference>
<keyword evidence="7" id="KW-0406">Ion transport</keyword>
<keyword evidence="6 10" id="KW-1133">Transmembrane helix</keyword>
<evidence type="ECO:0000256" key="8">
    <source>
        <dbReference type="ARBA" id="ARBA00023136"/>
    </source>
</evidence>
<evidence type="ECO:0000313" key="14">
    <source>
        <dbReference type="EMBL" id="KAJ8438842.1"/>
    </source>
</evidence>
<feature type="transmembrane region" description="Helical" evidence="10">
    <location>
        <begin position="92"/>
        <end position="113"/>
    </location>
</feature>
<evidence type="ECO:0000256" key="6">
    <source>
        <dbReference type="ARBA" id="ARBA00022989"/>
    </source>
</evidence>
<organism evidence="14 15">
    <name type="scientific">Carnegiea gigantea</name>
    <dbReference type="NCBI Taxonomy" id="171969"/>
    <lineage>
        <taxon>Eukaryota</taxon>
        <taxon>Viridiplantae</taxon>
        <taxon>Streptophyta</taxon>
        <taxon>Embryophyta</taxon>
        <taxon>Tracheophyta</taxon>
        <taxon>Spermatophyta</taxon>
        <taxon>Magnoliopsida</taxon>
        <taxon>eudicotyledons</taxon>
        <taxon>Gunneridae</taxon>
        <taxon>Pentapetalae</taxon>
        <taxon>Caryophyllales</taxon>
        <taxon>Cactineae</taxon>
        <taxon>Cactaceae</taxon>
        <taxon>Cactoideae</taxon>
        <taxon>Echinocereeae</taxon>
        <taxon>Carnegiea</taxon>
    </lineage>
</organism>
<comment type="similarity">
    <text evidence="9">Belongs to the monovalent cation:proton antiporter 2 (CPA2) transporter (TC 2.A.37) family. CHX (TC 2.A.37.4) subfamily.</text>
</comment>
<keyword evidence="4 10" id="KW-0812">Transmembrane</keyword>
<keyword evidence="2" id="KW-0813">Transport</keyword>
<dbReference type="Pfam" id="PF23259">
    <property type="entry name" value="CHX17_C"/>
    <property type="match status" value="1"/>
</dbReference>
<dbReference type="InterPro" id="IPR057290">
    <property type="entry name" value="CHX17_C"/>
</dbReference>
<comment type="subcellular location">
    <subcellularLocation>
        <location evidence="1">Membrane</location>
        <topology evidence="1">Multi-pass membrane protein</topology>
    </subcellularLocation>
</comment>
<dbReference type="PANTHER" id="PTHR32468">
    <property type="entry name" value="CATION/H + ANTIPORTER"/>
    <property type="match status" value="1"/>
</dbReference>
<keyword evidence="15" id="KW-1185">Reference proteome</keyword>
<evidence type="ECO:0000259" key="11">
    <source>
        <dbReference type="Pfam" id="PF00999"/>
    </source>
</evidence>
<evidence type="ECO:0000256" key="9">
    <source>
        <dbReference type="ARBA" id="ARBA00038341"/>
    </source>
</evidence>
<protein>
    <recommendedName>
        <fullName evidence="16">Cation/H+ exchanger domain-containing protein</fullName>
    </recommendedName>
</protein>
<dbReference type="AlphaFoldDB" id="A0A9Q1K9L0"/>
<feature type="domain" description="Cation/H(+) antiporter central" evidence="12">
    <location>
        <begin position="502"/>
        <end position="626"/>
    </location>
</feature>
<proteinExistence type="inferred from homology"/>
<dbReference type="EMBL" id="JAKOGI010000239">
    <property type="protein sequence ID" value="KAJ8438842.1"/>
    <property type="molecule type" value="Genomic_DNA"/>
</dbReference>
<evidence type="ECO:0000256" key="10">
    <source>
        <dbReference type="SAM" id="Phobius"/>
    </source>
</evidence>
<feature type="domain" description="Cation/H(+) antiporter C-terminal" evidence="13">
    <location>
        <begin position="641"/>
        <end position="781"/>
    </location>
</feature>
<evidence type="ECO:0000256" key="3">
    <source>
        <dbReference type="ARBA" id="ARBA00022538"/>
    </source>
</evidence>
<feature type="transmembrane region" description="Helical" evidence="10">
    <location>
        <begin position="195"/>
        <end position="218"/>
    </location>
</feature>
<feature type="domain" description="Cation/H+ exchanger transmembrane" evidence="11">
    <location>
        <begin position="43"/>
        <end position="439"/>
    </location>
</feature>
<dbReference type="Pfam" id="PF23256">
    <property type="entry name" value="CHX17_2nd"/>
    <property type="match status" value="1"/>
</dbReference>
<dbReference type="InterPro" id="IPR038770">
    <property type="entry name" value="Na+/solute_symporter_sf"/>
</dbReference>
<dbReference type="OrthoDB" id="2687058at2759"/>